<keyword evidence="2" id="KW-1185">Reference proteome</keyword>
<name>Q5GQT2_BPSYP</name>
<evidence type="ECO:0000313" key="2">
    <source>
        <dbReference type="Proteomes" id="UP000000994"/>
    </source>
</evidence>
<evidence type="ECO:0000313" key="1">
    <source>
        <dbReference type="EMBL" id="CAF34086.1"/>
    </source>
</evidence>
<proteinExistence type="predicted"/>
<dbReference type="GeneID" id="3260396"/>
<accession>Q5GQT2</accession>
<organismHost>
    <name type="scientific">Synechococcus</name>
    <dbReference type="NCBI Taxonomy" id="1129"/>
</organismHost>
<protein>
    <submittedName>
        <fullName evidence="1">Hypothetical-Protein belonging to T4-LIKE GC: 767</fullName>
    </submittedName>
</protein>
<gene>
    <name evidence="1" type="ORF">S-PM2p022</name>
</gene>
<dbReference type="EMBL" id="AJ630128">
    <property type="protein sequence ID" value="CAF34086.1"/>
    <property type="molecule type" value="Genomic_DNA"/>
</dbReference>
<reference evidence="1 2" key="1">
    <citation type="journal article" date="2004" name="Proc. Natl. Acad. Sci. U.S.A.">
        <title>Genetic organization of the psbAD region in phages infecting marine Synechococcus strains.</title>
        <authorList>
            <person name="Millard A."/>
            <person name="Clokie M.R."/>
            <person name="Shub D.A."/>
            <person name="Mann N.H."/>
        </authorList>
    </citation>
    <scope>NUCLEOTIDE SEQUENCE [LARGE SCALE GENOMIC DNA]</scope>
</reference>
<dbReference type="Proteomes" id="UP000000994">
    <property type="component" value="Segment"/>
</dbReference>
<reference evidence="1 2" key="2">
    <citation type="journal article" date="2005" name="J. Bacteriol.">
        <title>The genome of S-PM2, a 'photosynthetic' T4-type bacteriophage that infects marine Synechococcus strains.</title>
        <authorList>
            <person name="Mann N.H."/>
            <person name="Clokie M.R."/>
            <person name="Millard A."/>
            <person name="Cook A."/>
            <person name="Wilson W.H."/>
            <person name="Wheatley P.J."/>
            <person name="Letarov A."/>
            <person name="Krisch H.M."/>
        </authorList>
    </citation>
    <scope>NUCLEOTIDE SEQUENCE</scope>
</reference>
<dbReference type="RefSeq" id="YP_195056.1">
    <property type="nucleotide sequence ID" value="NC_006820.1"/>
</dbReference>
<dbReference type="KEGG" id="vg:3260396"/>
<organism evidence="1 2">
    <name type="scientific">Synechococcus phage S-PM2</name>
    <dbReference type="NCBI Taxonomy" id="238854"/>
    <lineage>
        <taxon>Viruses</taxon>
        <taxon>Duplodnaviria</taxon>
        <taxon>Heunggongvirae</taxon>
        <taxon>Uroviricota</taxon>
        <taxon>Caudoviricetes</taxon>
        <taxon>Pantevenvirales</taxon>
        <taxon>Kyanoviridae</taxon>
        <taxon>Nodensvirus</taxon>
        <taxon>Nodensvirus spm2</taxon>
    </lineage>
</organism>
<sequence length="64" mass="7583">MTLLETLEYFLTETAADMDSLSWEIREETNFEDNNVEGLSEIYDFNKELYDNLKQIKSIIEAQQ</sequence>